<feature type="transmembrane region" description="Helical" evidence="10">
    <location>
        <begin position="242"/>
        <end position="263"/>
    </location>
</feature>
<evidence type="ECO:0000256" key="9">
    <source>
        <dbReference type="SAM" id="MobiDB-lite"/>
    </source>
</evidence>
<evidence type="ECO:0000256" key="7">
    <source>
        <dbReference type="ARBA" id="ARBA00032043"/>
    </source>
</evidence>
<keyword evidence="2" id="KW-0592">Phosphate transport</keyword>
<keyword evidence="2" id="KW-0813">Transport</keyword>
<dbReference type="PANTHER" id="PTHR24064">
    <property type="entry name" value="SOLUTE CARRIER FAMILY 22 MEMBER"/>
    <property type="match status" value="1"/>
</dbReference>
<evidence type="ECO:0000256" key="2">
    <source>
        <dbReference type="ARBA" id="ARBA00022592"/>
    </source>
</evidence>
<evidence type="ECO:0000259" key="11">
    <source>
        <dbReference type="PROSITE" id="PS50850"/>
    </source>
</evidence>
<reference evidence="12 13" key="1">
    <citation type="journal article" date="2022" name="Nat. Plants">
        <title>Genomes of leafy and leafless Platanthera orchids illuminate the evolution of mycoheterotrophy.</title>
        <authorList>
            <person name="Li M.H."/>
            <person name="Liu K.W."/>
            <person name="Li Z."/>
            <person name="Lu H.C."/>
            <person name="Ye Q.L."/>
            <person name="Zhang D."/>
            <person name="Wang J.Y."/>
            <person name="Li Y.F."/>
            <person name="Zhong Z.M."/>
            <person name="Liu X."/>
            <person name="Yu X."/>
            <person name="Liu D.K."/>
            <person name="Tu X.D."/>
            <person name="Liu B."/>
            <person name="Hao Y."/>
            <person name="Liao X.Y."/>
            <person name="Jiang Y.T."/>
            <person name="Sun W.H."/>
            <person name="Chen J."/>
            <person name="Chen Y.Q."/>
            <person name="Ai Y."/>
            <person name="Zhai J.W."/>
            <person name="Wu S.S."/>
            <person name="Zhou Z."/>
            <person name="Hsiao Y.Y."/>
            <person name="Wu W.L."/>
            <person name="Chen Y.Y."/>
            <person name="Lin Y.F."/>
            <person name="Hsu J.L."/>
            <person name="Li C.Y."/>
            <person name="Wang Z.W."/>
            <person name="Zhao X."/>
            <person name="Zhong W.Y."/>
            <person name="Ma X.K."/>
            <person name="Ma L."/>
            <person name="Huang J."/>
            <person name="Chen G.Z."/>
            <person name="Huang M.Z."/>
            <person name="Huang L."/>
            <person name="Peng D.H."/>
            <person name="Luo Y.B."/>
            <person name="Zou S.Q."/>
            <person name="Chen S.P."/>
            <person name="Lan S."/>
            <person name="Tsai W.C."/>
            <person name="Van de Peer Y."/>
            <person name="Liu Z.J."/>
        </authorList>
    </citation>
    <scope>NUCLEOTIDE SEQUENCE [LARGE SCALE GENOMIC DNA]</scope>
    <source>
        <strain evidence="12">Lor287</strain>
    </source>
</reference>
<dbReference type="PROSITE" id="PS50850">
    <property type="entry name" value="MFS"/>
    <property type="match status" value="1"/>
</dbReference>
<accession>A0AAP0AXG4</accession>
<dbReference type="GO" id="GO:0016020">
    <property type="term" value="C:membrane"/>
    <property type="evidence" value="ECO:0007669"/>
    <property type="project" value="UniProtKB-SubCell"/>
</dbReference>
<keyword evidence="13" id="KW-1185">Reference proteome</keyword>
<evidence type="ECO:0000256" key="3">
    <source>
        <dbReference type="ARBA" id="ARBA00022692"/>
    </source>
</evidence>
<dbReference type="Pfam" id="PF00083">
    <property type="entry name" value="Sugar_tr"/>
    <property type="match status" value="1"/>
</dbReference>
<evidence type="ECO:0000256" key="1">
    <source>
        <dbReference type="ARBA" id="ARBA00004141"/>
    </source>
</evidence>
<evidence type="ECO:0000256" key="6">
    <source>
        <dbReference type="ARBA" id="ARBA00023136"/>
    </source>
</evidence>
<dbReference type="InterPro" id="IPR036259">
    <property type="entry name" value="MFS_trans_sf"/>
</dbReference>
<comment type="subcellular location">
    <subcellularLocation>
        <location evidence="1">Membrane</location>
        <topology evidence="1">Multi-pass membrane protein</topology>
    </subcellularLocation>
</comment>
<dbReference type="InterPro" id="IPR005828">
    <property type="entry name" value="MFS_sugar_transport-like"/>
</dbReference>
<proteinExistence type="inferred from homology"/>
<dbReference type="EMBL" id="JBBWWQ010000019">
    <property type="protein sequence ID" value="KAK8918589.1"/>
    <property type="molecule type" value="Genomic_DNA"/>
</dbReference>
<evidence type="ECO:0000256" key="10">
    <source>
        <dbReference type="SAM" id="Phobius"/>
    </source>
</evidence>
<evidence type="ECO:0000313" key="13">
    <source>
        <dbReference type="Proteomes" id="UP001418222"/>
    </source>
</evidence>
<organism evidence="12 13">
    <name type="scientific">Platanthera zijinensis</name>
    <dbReference type="NCBI Taxonomy" id="2320716"/>
    <lineage>
        <taxon>Eukaryota</taxon>
        <taxon>Viridiplantae</taxon>
        <taxon>Streptophyta</taxon>
        <taxon>Embryophyta</taxon>
        <taxon>Tracheophyta</taxon>
        <taxon>Spermatophyta</taxon>
        <taxon>Magnoliopsida</taxon>
        <taxon>Liliopsida</taxon>
        <taxon>Asparagales</taxon>
        <taxon>Orchidaceae</taxon>
        <taxon>Orchidoideae</taxon>
        <taxon>Orchideae</taxon>
        <taxon>Orchidinae</taxon>
        <taxon>Platanthera</taxon>
    </lineage>
</organism>
<evidence type="ECO:0000313" key="12">
    <source>
        <dbReference type="EMBL" id="KAK8918589.1"/>
    </source>
</evidence>
<feature type="transmembrane region" description="Helical" evidence="10">
    <location>
        <begin position="123"/>
        <end position="143"/>
    </location>
</feature>
<name>A0AAP0AXG4_9ASPA</name>
<evidence type="ECO:0000256" key="8">
    <source>
        <dbReference type="ARBA" id="ARBA00044504"/>
    </source>
</evidence>
<comment type="caution">
    <text evidence="12">The sequence shown here is derived from an EMBL/GenBank/DDBJ whole genome shotgun (WGS) entry which is preliminary data.</text>
</comment>
<dbReference type="AlphaFoldDB" id="A0AAP0AXG4"/>
<sequence>MAVSTTPLLPPSAASSSQTTKPDRATVNSIDDAIETYVGSAGAAAQLLPASLVAFAWVFDAQQTFINVFADAMPPWHCTAPSCFAAGAPASPCSLITPSSWSWSLPRHTSTVSSWSLQCASPAILALPSSSFFAGCLAGNFLLSSLADTRLGRKNALVLSSLVMSVSAALTAASPSLVPYAALRFICGFGRATVGTSALVLSTELVSRRWRDRVSMISFFCFTLGFLSLPAIAYVARAWSWRTLYLFTAAPSLAYTAVIYFVIKESPRWLLVRGRRSEAIETIKTMTFGLSVANSSFTDIPSVEFDGGCPFGARCKHHSVSFERLINLGR</sequence>
<dbReference type="SUPFAM" id="SSF103473">
    <property type="entry name" value="MFS general substrate transporter"/>
    <property type="match status" value="1"/>
</dbReference>
<feature type="compositionally biased region" description="Low complexity" evidence="9">
    <location>
        <begin position="1"/>
        <end position="17"/>
    </location>
</feature>
<comment type="similarity">
    <text evidence="8">Belongs to the major facilitator superfamily. Phosphate:H(+) symporter (TC 2.A.1.9) family.</text>
</comment>
<protein>
    <recommendedName>
        <fullName evidence="7">H(+)/Pi cotransporter</fullName>
    </recommendedName>
</protein>
<feature type="transmembrane region" description="Helical" evidence="10">
    <location>
        <begin position="181"/>
        <end position="202"/>
    </location>
</feature>
<keyword evidence="3 10" id="KW-0812">Transmembrane</keyword>
<dbReference type="Gene3D" id="1.20.1250.20">
    <property type="entry name" value="MFS general substrate transporter like domains"/>
    <property type="match status" value="1"/>
</dbReference>
<keyword evidence="6 10" id="KW-0472">Membrane</keyword>
<dbReference type="GO" id="GO:0015293">
    <property type="term" value="F:symporter activity"/>
    <property type="evidence" value="ECO:0007669"/>
    <property type="project" value="UniProtKB-KW"/>
</dbReference>
<dbReference type="InterPro" id="IPR020846">
    <property type="entry name" value="MFS_dom"/>
</dbReference>
<keyword evidence="5 10" id="KW-1133">Transmembrane helix</keyword>
<feature type="transmembrane region" description="Helical" evidence="10">
    <location>
        <begin position="155"/>
        <end position="175"/>
    </location>
</feature>
<evidence type="ECO:0000256" key="4">
    <source>
        <dbReference type="ARBA" id="ARBA00022847"/>
    </source>
</evidence>
<feature type="region of interest" description="Disordered" evidence="9">
    <location>
        <begin position="1"/>
        <end position="24"/>
    </location>
</feature>
<feature type="transmembrane region" description="Helical" evidence="10">
    <location>
        <begin position="214"/>
        <end position="236"/>
    </location>
</feature>
<dbReference type="GO" id="GO:0006817">
    <property type="term" value="P:phosphate ion transport"/>
    <property type="evidence" value="ECO:0007669"/>
    <property type="project" value="UniProtKB-KW"/>
</dbReference>
<dbReference type="Proteomes" id="UP001418222">
    <property type="component" value="Unassembled WGS sequence"/>
</dbReference>
<feature type="domain" description="Major facilitator superfamily (MFS) profile" evidence="11">
    <location>
        <begin position="46"/>
        <end position="330"/>
    </location>
</feature>
<evidence type="ECO:0000256" key="5">
    <source>
        <dbReference type="ARBA" id="ARBA00022989"/>
    </source>
</evidence>
<keyword evidence="4" id="KW-0769">Symport</keyword>
<gene>
    <name evidence="12" type="primary">OCT2</name>
    <name evidence="12" type="ORF">KSP39_PZI021508</name>
</gene>